<dbReference type="OrthoDB" id="9797341at2"/>
<dbReference type="PANTHER" id="PTHR45566:SF2">
    <property type="entry name" value="NARL SUBFAMILY"/>
    <property type="match status" value="1"/>
</dbReference>
<dbReference type="InterPro" id="IPR000792">
    <property type="entry name" value="Tscrpt_reg_LuxR_C"/>
</dbReference>
<dbReference type="PANTHER" id="PTHR45566">
    <property type="entry name" value="HTH-TYPE TRANSCRIPTIONAL REGULATOR YHJB-RELATED"/>
    <property type="match status" value="1"/>
</dbReference>
<keyword evidence="1 3" id="KW-0597">Phosphoprotein</keyword>
<proteinExistence type="predicted"/>
<dbReference type="InterPro" id="IPR011006">
    <property type="entry name" value="CheY-like_superfamily"/>
</dbReference>
<sequence>MKTPITILIADDHPLFADGLTKLLNDESDMEVWNIVSNGRALIDMVRDNQPNLILLDINMPLLNGLDAVKNIKHDYPKIKILMLSTYGEEHLIEKAKSYGANGYLLKNANKEELLQTIRLIAAGQSSFPYRINTSQNNFDEADNFLKKFNLTKRELQIIELIKKGLTNTQIASTIQLSIYTVETHRKNIMHKLKLNSPAALIKFIIENNL</sequence>
<dbReference type="SUPFAM" id="SSF52172">
    <property type="entry name" value="CheY-like"/>
    <property type="match status" value="1"/>
</dbReference>
<dbReference type="CDD" id="cd06170">
    <property type="entry name" value="LuxR_C_like"/>
    <property type="match status" value="1"/>
</dbReference>
<dbReference type="InterPro" id="IPR051015">
    <property type="entry name" value="EvgA-like"/>
</dbReference>
<evidence type="ECO:0000259" key="4">
    <source>
        <dbReference type="PROSITE" id="PS50043"/>
    </source>
</evidence>
<evidence type="ECO:0000259" key="5">
    <source>
        <dbReference type="PROSITE" id="PS50110"/>
    </source>
</evidence>
<dbReference type="InterPro" id="IPR058245">
    <property type="entry name" value="NreC/VraR/RcsB-like_REC"/>
</dbReference>
<dbReference type="PRINTS" id="PR00038">
    <property type="entry name" value="HTHLUXR"/>
</dbReference>
<gene>
    <name evidence="6" type="ORF">FRZ67_22810</name>
</gene>
<dbReference type="InterPro" id="IPR016032">
    <property type="entry name" value="Sig_transdc_resp-reg_C-effctor"/>
</dbReference>
<dbReference type="GO" id="GO:0000160">
    <property type="term" value="P:phosphorelay signal transduction system"/>
    <property type="evidence" value="ECO:0007669"/>
    <property type="project" value="InterPro"/>
</dbReference>
<keyword evidence="2" id="KW-0238">DNA-binding</keyword>
<dbReference type="Pfam" id="PF00196">
    <property type="entry name" value="GerE"/>
    <property type="match status" value="1"/>
</dbReference>
<organism evidence="6 7">
    <name type="scientific">Panacibacter ginsenosidivorans</name>
    <dbReference type="NCBI Taxonomy" id="1813871"/>
    <lineage>
        <taxon>Bacteria</taxon>
        <taxon>Pseudomonadati</taxon>
        <taxon>Bacteroidota</taxon>
        <taxon>Chitinophagia</taxon>
        <taxon>Chitinophagales</taxon>
        <taxon>Chitinophagaceae</taxon>
        <taxon>Panacibacter</taxon>
    </lineage>
</organism>
<dbReference type="PROSITE" id="PS00622">
    <property type="entry name" value="HTH_LUXR_1"/>
    <property type="match status" value="1"/>
</dbReference>
<feature type="domain" description="Response regulatory" evidence="5">
    <location>
        <begin position="6"/>
        <end position="122"/>
    </location>
</feature>
<evidence type="ECO:0000313" key="6">
    <source>
        <dbReference type="EMBL" id="QEC69990.1"/>
    </source>
</evidence>
<dbReference type="GO" id="GO:0003677">
    <property type="term" value="F:DNA binding"/>
    <property type="evidence" value="ECO:0007669"/>
    <property type="project" value="UniProtKB-KW"/>
</dbReference>
<dbReference type="Pfam" id="PF00072">
    <property type="entry name" value="Response_reg"/>
    <property type="match status" value="1"/>
</dbReference>
<dbReference type="Proteomes" id="UP000321533">
    <property type="component" value="Chromosome"/>
</dbReference>
<evidence type="ECO:0000256" key="1">
    <source>
        <dbReference type="ARBA" id="ARBA00022553"/>
    </source>
</evidence>
<evidence type="ECO:0000313" key="7">
    <source>
        <dbReference type="Proteomes" id="UP000321533"/>
    </source>
</evidence>
<dbReference type="KEGG" id="pgin:FRZ67_22810"/>
<reference evidence="6 7" key="1">
    <citation type="journal article" date="2016" name="Int. J. Syst. Evol. Microbiol.">
        <title>Panacibacter ginsenosidivorans gen. nov., sp. nov., with ginsenoside converting activity isolated from soil of a ginseng field.</title>
        <authorList>
            <person name="Siddiqi M.Z."/>
            <person name="Muhammad Shafi S."/>
            <person name="Choi K.D."/>
            <person name="Im W.T."/>
        </authorList>
    </citation>
    <scope>NUCLEOTIDE SEQUENCE [LARGE SCALE GENOMIC DNA]</scope>
    <source>
        <strain evidence="6 7">Gsoil1550</strain>
    </source>
</reference>
<dbReference type="GO" id="GO:0006355">
    <property type="term" value="P:regulation of DNA-templated transcription"/>
    <property type="evidence" value="ECO:0007669"/>
    <property type="project" value="InterPro"/>
</dbReference>
<dbReference type="AlphaFoldDB" id="A0A5B8VEX4"/>
<dbReference type="SMART" id="SM00448">
    <property type="entry name" value="REC"/>
    <property type="match status" value="1"/>
</dbReference>
<evidence type="ECO:0000256" key="2">
    <source>
        <dbReference type="ARBA" id="ARBA00023125"/>
    </source>
</evidence>
<dbReference type="PROSITE" id="PS50110">
    <property type="entry name" value="RESPONSE_REGULATORY"/>
    <property type="match status" value="1"/>
</dbReference>
<accession>A0A5B8VEX4</accession>
<dbReference type="SUPFAM" id="SSF46894">
    <property type="entry name" value="C-terminal effector domain of the bipartite response regulators"/>
    <property type="match status" value="1"/>
</dbReference>
<dbReference type="EMBL" id="CP042435">
    <property type="protein sequence ID" value="QEC69990.1"/>
    <property type="molecule type" value="Genomic_DNA"/>
</dbReference>
<dbReference type="SMART" id="SM00421">
    <property type="entry name" value="HTH_LUXR"/>
    <property type="match status" value="1"/>
</dbReference>
<evidence type="ECO:0000256" key="3">
    <source>
        <dbReference type="PROSITE-ProRule" id="PRU00169"/>
    </source>
</evidence>
<dbReference type="Gene3D" id="3.40.50.2300">
    <property type="match status" value="1"/>
</dbReference>
<keyword evidence="7" id="KW-1185">Reference proteome</keyword>
<dbReference type="CDD" id="cd17535">
    <property type="entry name" value="REC_NarL-like"/>
    <property type="match status" value="1"/>
</dbReference>
<feature type="modified residue" description="4-aspartylphosphate" evidence="3">
    <location>
        <position position="57"/>
    </location>
</feature>
<dbReference type="RefSeq" id="WP_147192866.1">
    <property type="nucleotide sequence ID" value="NZ_CP042435.1"/>
</dbReference>
<dbReference type="PROSITE" id="PS50043">
    <property type="entry name" value="HTH_LUXR_2"/>
    <property type="match status" value="1"/>
</dbReference>
<dbReference type="InterPro" id="IPR001789">
    <property type="entry name" value="Sig_transdc_resp-reg_receiver"/>
</dbReference>
<name>A0A5B8VEX4_9BACT</name>
<feature type="domain" description="HTH luxR-type" evidence="4">
    <location>
        <begin position="144"/>
        <end position="209"/>
    </location>
</feature>
<protein>
    <submittedName>
        <fullName evidence="6">Response regulator transcription factor</fullName>
    </submittedName>
</protein>